<dbReference type="InterPro" id="IPR036736">
    <property type="entry name" value="ACP-like_sf"/>
</dbReference>
<evidence type="ECO:0000313" key="2">
    <source>
        <dbReference type="Proteomes" id="UP000239494"/>
    </source>
</evidence>
<organism evidence="1 2">
    <name type="scientific">Umezawaea tangerina</name>
    <dbReference type="NCBI Taxonomy" id="84725"/>
    <lineage>
        <taxon>Bacteria</taxon>
        <taxon>Bacillati</taxon>
        <taxon>Actinomycetota</taxon>
        <taxon>Actinomycetes</taxon>
        <taxon>Pseudonocardiales</taxon>
        <taxon>Pseudonocardiaceae</taxon>
        <taxon>Umezawaea</taxon>
    </lineage>
</organism>
<dbReference type="Gene3D" id="1.10.1200.10">
    <property type="entry name" value="ACP-like"/>
    <property type="match status" value="1"/>
</dbReference>
<dbReference type="Proteomes" id="UP000239494">
    <property type="component" value="Unassembled WGS sequence"/>
</dbReference>
<accession>A0A2T0SZP5</accession>
<dbReference type="OrthoDB" id="4241482at2"/>
<name>A0A2T0SZP5_9PSEU</name>
<dbReference type="SUPFAM" id="SSF47336">
    <property type="entry name" value="ACP-like"/>
    <property type="match status" value="1"/>
</dbReference>
<gene>
    <name evidence="1" type="ORF">CLV43_108233</name>
</gene>
<dbReference type="RefSeq" id="WP_106190163.1">
    <property type="nucleotide sequence ID" value="NZ_PVTF01000008.1"/>
</dbReference>
<reference evidence="1 2" key="1">
    <citation type="submission" date="2018-03" db="EMBL/GenBank/DDBJ databases">
        <title>Genomic Encyclopedia of Archaeal and Bacterial Type Strains, Phase II (KMG-II): from individual species to whole genera.</title>
        <authorList>
            <person name="Goeker M."/>
        </authorList>
    </citation>
    <scope>NUCLEOTIDE SEQUENCE [LARGE SCALE GENOMIC DNA]</scope>
    <source>
        <strain evidence="1 2">DSM 44720</strain>
    </source>
</reference>
<proteinExistence type="predicted"/>
<dbReference type="EMBL" id="PVTF01000008">
    <property type="protein sequence ID" value="PRY38833.1"/>
    <property type="molecule type" value="Genomic_DNA"/>
</dbReference>
<evidence type="ECO:0000313" key="1">
    <source>
        <dbReference type="EMBL" id="PRY38833.1"/>
    </source>
</evidence>
<dbReference type="AlphaFoldDB" id="A0A2T0SZP5"/>
<protein>
    <recommendedName>
        <fullName evidence="3">Acyl carrier protein</fullName>
    </recommendedName>
</protein>
<sequence>MTTGSSARVEITTDVVRELLSDPKIFPELPAELDEDAELALDSLGLVWFLHLLGTKHDLVIEPEDELITAFGSIRGITDYVNKAGGRVDG</sequence>
<comment type="caution">
    <text evidence="1">The sequence shown here is derived from an EMBL/GenBank/DDBJ whole genome shotgun (WGS) entry which is preliminary data.</text>
</comment>
<keyword evidence="2" id="KW-1185">Reference proteome</keyword>
<evidence type="ECO:0008006" key="3">
    <source>
        <dbReference type="Google" id="ProtNLM"/>
    </source>
</evidence>